<dbReference type="Proteomes" id="UP000005240">
    <property type="component" value="Unassembled WGS sequence"/>
</dbReference>
<organism evidence="2">
    <name type="scientific">Puccinia triticina (isolate 1-1 / race 1 (BBBD))</name>
    <name type="common">Brown leaf rust fungus</name>
    <dbReference type="NCBI Taxonomy" id="630390"/>
    <lineage>
        <taxon>Eukaryota</taxon>
        <taxon>Fungi</taxon>
        <taxon>Dikarya</taxon>
        <taxon>Basidiomycota</taxon>
        <taxon>Pucciniomycotina</taxon>
        <taxon>Pucciniomycetes</taxon>
        <taxon>Pucciniales</taxon>
        <taxon>Pucciniaceae</taxon>
        <taxon>Puccinia</taxon>
    </lineage>
</organism>
<reference evidence="3" key="4">
    <citation type="submission" date="2025-05" db="UniProtKB">
        <authorList>
            <consortium name="EnsemblFungi"/>
        </authorList>
    </citation>
    <scope>IDENTIFICATION</scope>
    <source>
        <strain evidence="3">isolate 1-1 / race 1 (BBBD)</strain>
    </source>
</reference>
<reference evidence="2" key="1">
    <citation type="submission" date="2009-11" db="EMBL/GenBank/DDBJ databases">
        <authorList>
            <consortium name="The Broad Institute Genome Sequencing Platform"/>
            <person name="Ward D."/>
            <person name="Feldgarden M."/>
            <person name="Earl A."/>
            <person name="Young S.K."/>
            <person name="Zeng Q."/>
            <person name="Koehrsen M."/>
            <person name="Alvarado L."/>
            <person name="Berlin A."/>
            <person name="Bochicchio J."/>
            <person name="Borenstein D."/>
            <person name="Chapman S.B."/>
            <person name="Chen Z."/>
            <person name="Engels R."/>
            <person name="Freedman E."/>
            <person name="Gellesch M."/>
            <person name="Goldberg J."/>
            <person name="Griggs A."/>
            <person name="Gujja S."/>
            <person name="Heilman E."/>
            <person name="Heiman D."/>
            <person name="Hepburn T."/>
            <person name="Howarth C."/>
            <person name="Jen D."/>
            <person name="Larson L."/>
            <person name="Lewis B."/>
            <person name="Mehta T."/>
            <person name="Park D."/>
            <person name="Pearson M."/>
            <person name="Roberts A."/>
            <person name="Saif S."/>
            <person name="Shea T."/>
            <person name="Shenoy N."/>
            <person name="Sisk P."/>
            <person name="Stolte C."/>
            <person name="Sykes S."/>
            <person name="Thomson T."/>
            <person name="Walk T."/>
            <person name="White J."/>
            <person name="Yandava C."/>
            <person name="Izard J."/>
            <person name="Baranova O.V."/>
            <person name="Blanton J.M."/>
            <person name="Tanner A.C."/>
            <person name="Dewhirst F.E."/>
            <person name="Haas B."/>
            <person name="Nusbaum C."/>
            <person name="Birren B."/>
        </authorList>
    </citation>
    <scope>NUCLEOTIDE SEQUENCE [LARGE SCALE GENOMIC DNA]</scope>
    <source>
        <strain evidence="2">1-1 BBBD Race 1</strain>
    </source>
</reference>
<dbReference type="OrthoDB" id="28245at2759"/>
<dbReference type="EnsemblFungi" id="PTTG_29850-t43_1">
    <property type="protein sequence ID" value="PTTG_29850-t43_1-p1"/>
    <property type="gene ID" value="PTTG_29850"/>
</dbReference>
<keyword evidence="4" id="KW-1185">Reference proteome</keyword>
<evidence type="ECO:0000313" key="4">
    <source>
        <dbReference type="Proteomes" id="UP000005240"/>
    </source>
</evidence>
<accession>A0A180G1T7</accession>
<proteinExistence type="predicted"/>
<reference evidence="3 4" key="3">
    <citation type="journal article" date="2017" name="G3 (Bethesda)">
        <title>Comparative analysis highlights variable genome content of wheat rusts and divergence of the mating loci.</title>
        <authorList>
            <person name="Cuomo C.A."/>
            <person name="Bakkeren G."/>
            <person name="Khalil H.B."/>
            <person name="Panwar V."/>
            <person name="Joly D."/>
            <person name="Linning R."/>
            <person name="Sakthikumar S."/>
            <person name="Song X."/>
            <person name="Adiconis X."/>
            <person name="Fan L."/>
            <person name="Goldberg J.M."/>
            <person name="Levin J.Z."/>
            <person name="Young S."/>
            <person name="Zeng Q."/>
            <person name="Anikster Y."/>
            <person name="Bruce M."/>
            <person name="Wang M."/>
            <person name="Yin C."/>
            <person name="McCallum B."/>
            <person name="Szabo L.J."/>
            <person name="Hulbert S."/>
            <person name="Chen X."/>
            <person name="Fellers J.P."/>
        </authorList>
    </citation>
    <scope>NUCLEOTIDE SEQUENCE</scope>
    <source>
        <strain evidence="3">isolate 1-1 / race 1 (BBBD)</strain>
        <strain evidence="4">Isolate 1-1 / race 1 (BBBD)</strain>
    </source>
</reference>
<name>A0A180G1T7_PUCT1</name>
<dbReference type="EMBL" id="ADAS02001033">
    <property type="protein sequence ID" value="OAV86538.1"/>
    <property type="molecule type" value="Genomic_DNA"/>
</dbReference>
<feature type="region of interest" description="Disordered" evidence="1">
    <location>
        <begin position="228"/>
        <end position="250"/>
    </location>
</feature>
<evidence type="ECO:0000313" key="2">
    <source>
        <dbReference type="EMBL" id="OAV86538.1"/>
    </source>
</evidence>
<dbReference type="VEuPathDB" id="FungiDB:PTTG_29850"/>
<dbReference type="AlphaFoldDB" id="A0A180G1T7"/>
<sequence length="267" mass="29579">MPQPTLAPYYVNQNISPVAVTLAIPCASTTTARIPAPQPDTTEFWWVGKPPLSPIVRELSAQFVHLNRAAQSNITLPLRRSIWNWIETYPNKYAALVRSNGRLKGAPEILFDVAQGPSESGKKRAYTWPMMAMHLAVCPNIVLKITVGDRNRFQVTARRPPSFVPSGRGPPLQHTGHLSHELNSRLASAAEINPDDLEMFVYLTVLLVNNQNPQPIRQAAMTVLRAYHQPSSAPTRPPDDPSCTSIPPGLKLPLGLRQTRAIFKYQG</sequence>
<evidence type="ECO:0000313" key="3">
    <source>
        <dbReference type="EnsemblFungi" id="PTTG_29850-t43_1-p1"/>
    </source>
</evidence>
<evidence type="ECO:0000256" key="1">
    <source>
        <dbReference type="SAM" id="MobiDB-lite"/>
    </source>
</evidence>
<dbReference type="STRING" id="630390.A0A180G1T7"/>
<protein>
    <submittedName>
        <fullName evidence="2 3">Uncharacterized protein</fullName>
    </submittedName>
</protein>
<gene>
    <name evidence="2" type="ORF">PTTG_29850</name>
</gene>
<reference evidence="2" key="2">
    <citation type="submission" date="2016-05" db="EMBL/GenBank/DDBJ databases">
        <title>Comparative analysis highlights variable genome content of wheat rusts and divergence of the mating loci.</title>
        <authorList>
            <person name="Cuomo C.A."/>
            <person name="Bakkeren G."/>
            <person name="Szabo L."/>
            <person name="Khalil H."/>
            <person name="Joly D."/>
            <person name="Goldberg J."/>
            <person name="Young S."/>
            <person name="Zeng Q."/>
            <person name="Fellers J."/>
        </authorList>
    </citation>
    <scope>NUCLEOTIDE SEQUENCE [LARGE SCALE GENOMIC DNA]</scope>
    <source>
        <strain evidence="2">1-1 BBBD Race 1</strain>
    </source>
</reference>